<dbReference type="InterPro" id="IPR056411">
    <property type="entry name" value="CysS_C"/>
</dbReference>
<comment type="caution">
    <text evidence="16">The sequence shown here is derived from an EMBL/GenBank/DDBJ whole genome shotgun (WGS) entry which is preliminary data.</text>
</comment>
<evidence type="ECO:0000256" key="9">
    <source>
        <dbReference type="ARBA" id="ARBA00022840"/>
    </source>
</evidence>
<proteinExistence type="inferred from homology"/>
<evidence type="ECO:0000256" key="2">
    <source>
        <dbReference type="ARBA" id="ARBA00005594"/>
    </source>
</evidence>
<feature type="binding site" evidence="13">
    <location>
        <position position="220"/>
    </location>
    <ligand>
        <name>Zn(2+)</name>
        <dbReference type="ChEBI" id="CHEBI:29105"/>
    </ligand>
</feature>
<keyword evidence="11 13" id="KW-0030">Aminoacyl-tRNA synthetase</keyword>
<feature type="binding site" evidence="13">
    <location>
        <position position="280"/>
    </location>
    <ligand>
        <name>ATP</name>
        <dbReference type="ChEBI" id="CHEBI:30616"/>
    </ligand>
</feature>
<keyword evidence="8 13" id="KW-0862">Zinc</keyword>
<dbReference type="GO" id="GO:0008270">
    <property type="term" value="F:zinc ion binding"/>
    <property type="evidence" value="ECO:0007669"/>
    <property type="project" value="UniProtKB-UniRule"/>
</dbReference>
<sequence length="467" mass="53007">MKLYNSLTRSKEEFTPAKPDYVTLYTCGPTVYDYAHIGNLRTFLFYDILRRALQVNGYDVNHVMNITDVGHLTDDADAGDDKMEKGAAREGKTVWQVAQFYEEAFHNDIKRLNILPASQRPRATEHIPEQIELVKQLEAKGYTYATSDGIYFDTSKFPDYGKMARLDISGLQEGARVEKSIEKHHPTDFALWKLSPTDSKRAMEWESPWGTGFPGWHLECSAMAMKYLGKTLDIHTGGVDHMPVHHTNEIAQSEAVTDQPFARWWMHGEFLLINDGRMGKSVGNFITLSNLIDKGFNPLAYRYFALTAHYRSKLNFSWETLDKSQHAYNKLVYLLSTWDEPASTGNADSLEKFHSAINDDLNLPEAMAALWEVVKSNDTSAVKAITIFEMDKILGLDLMRQSNSLRERLQKAGKKMDKLIGKREEARTAKDYTTADELRDKIAKLGFAVDDTEDGPVLKPIDDQLGL</sequence>
<dbReference type="GO" id="GO:0005524">
    <property type="term" value="F:ATP binding"/>
    <property type="evidence" value="ECO:0007669"/>
    <property type="project" value="UniProtKB-UniRule"/>
</dbReference>
<dbReference type="Gene3D" id="3.40.50.620">
    <property type="entry name" value="HUPs"/>
    <property type="match status" value="1"/>
</dbReference>
<dbReference type="NCBIfam" id="TIGR00435">
    <property type="entry name" value="cysS"/>
    <property type="match status" value="1"/>
</dbReference>
<feature type="binding site" evidence="13">
    <location>
        <position position="27"/>
    </location>
    <ligand>
        <name>Zn(2+)</name>
        <dbReference type="ChEBI" id="CHEBI:29105"/>
    </ligand>
</feature>
<keyword evidence="4 13" id="KW-0963">Cytoplasm</keyword>
<dbReference type="GO" id="GO:0004817">
    <property type="term" value="F:cysteine-tRNA ligase activity"/>
    <property type="evidence" value="ECO:0007669"/>
    <property type="project" value="UniProtKB-UniRule"/>
</dbReference>
<comment type="catalytic activity">
    <reaction evidence="12 13">
        <text>tRNA(Cys) + L-cysteine + ATP = L-cysteinyl-tRNA(Cys) + AMP + diphosphate</text>
        <dbReference type="Rhea" id="RHEA:17773"/>
        <dbReference type="Rhea" id="RHEA-COMP:9661"/>
        <dbReference type="Rhea" id="RHEA-COMP:9679"/>
        <dbReference type="ChEBI" id="CHEBI:30616"/>
        <dbReference type="ChEBI" id="CHEBI:33019"/>
        <dbReference type="ChEBI" id="CHEBI:35235"/>
        <dbReference type="ChEBI" id="CHEBI:78442"/>
        <dbReference type="ChEBI" id="CHEBI:78517"/>
        <dbReference type="ChEBI" id="CHEBI:456215"/>
        <dbReference type="EC" id="6.1.1.16"/>
    </reaction>
</comment>
<evidence type="ECO:0000256" key="12">
    <source>
        <dbReference type="ARBA" id="ARBA00047398"/>
    </source>
</evidence>
<dbReference type="FunFam" id="3.40.50.620:FF:000130">
    <property type="entry name" value="Cysteine--tRNA ligase"/>
    <property type="match status" value="1"/>
</dbReference>
<name>A0A2M7H3V8_9BACT</name>
<comment type="similarity">
    <text evidence="2 13">Belongs to the class-I aminoacyl-tRNA synthetase family.</text>
</comment>
<comment type="cofactor">
    <cofactor evidence="13">
        <name>Zn(2+)</name>
        <dbReference type="ChEBI" id="CHEBI:29105"/>
    </cofactor>
    <text evidence="13">Binds 1 zinc ion per subunit.</text>
</comment>
<dbReference type="Pfam" id="PF23493">
    <property type="entry name" value="CysS_C"/>
    <property type="match status" value="1"/>
</dbReference>
<evidence type="ECO:0000313" key="17">
    <source>
        <dbReference type="Proteomes" id="UP000230292"/>
    </source>
</evidence>
<dbReference type="PRINTS" id="PR00983">
    <property type="entry name" value="TRNASYNTHCYS"/>
</dbReference>
<comment type="subcellular location">
    <subcellularLocation>
        <location evidence="1 13">Cytoplasm</location>
    </subcellularLocation>
</comment>
<organism evidence="16 17">
    <name type="scientific">Candidatus Kerfeldbacteria bacterium CG15_BIG_FIL_POST_REV_8_21_14_020_45_12</name>
    <dbReference type="NCBI Taxonomy" id="2014247"/>
    <lineage>
        <taxon>Bacteria</taxon>
        <taxon>Candidatus Kerfeldiibacteriota</taxon>
    </lineage>
</organism>
<evidence type="ECO:0000256" key="10">
    <source>
        <dbReference type="ARBA" id="ARBA00022917"/>
    </source>
</evidence>
<evidence type="ECO:0000259" key="14">
    <source>
        <dbReference type="Pfam" id="PF01406"/>
    </source>
</evidence>
<dbReference type="GO" id="GO:0006423">
    <property type="term" value="P:cysteinyl-tRNA aminoacylation"/>
    <property type="evidence" value="ECO:0007669"/>
    <property type="project" value="UniProtKB-UniRule"/>
</dbReference>
<keyword evidence="6 13" id="KW-0479">Metal-binding</keyword>
<gene>
    <name evidence="13" type="primary">cysS</name>
    <name evidence="16" type="ORF">COW24_03100</name>
</gene>
<feature type="binding site" evidence="13">
    <location>
        <position position="245"/>
    </location>
    <ligand>
        <name>Zn(2+)</name>
        <dbReference type="ChEBI" id="CHEBI:29105"/>
    </ligand>
</feature>
<dbReference type="HAMAP" id="MF_00041">
    <property type="entry name" value="Cys_tRNA_synth"/>
    <property type="match status" value="1"/>
</dbReference>
<evidence type="ECO:0000256" key="3">
    <source>
        <dbReference type="ARBA" id="ARBA00011245"/>
    </source>
</evidence>
<feature type="domain" description="Cysteinyl-tRNA ligase anticodon binding" evidence="15">
    <location>
        <begin position="416"/>
        <end position="454"/>
    </location>
</feature>
<reference evidence="16 17" key="1">
    <citation type="submission" date="2017-09" db="EMBL/GenBank/DDBJ databases">
        <title>Depth-based differentiation of microbial function through sediment-hosted aquifers and enrichment of novel symbionts in the deep terrestrial subsurface.</title>
        <authorList>
            <person name="Probst A.J."/>
            <person name="Ladd B."/>
            <person name="Jarett J.K."/>
            <person name="Geller-Mcgrath D.E."/>
            <person name="Sieber C.M."/>
            <person name="Emerson J.B."/>
            <person name="Anantharaman K."/>
            <person name="Thomas B.C."/>
            <person name="Malmstrom R."/>
            <person name="Stieglmeier M."/>
            <person name="Klingl A."/>
            <person name="Woyke T."/>
            <person name="Ryan C.M."/>
            <person name="Banfield J.F."/>
        </authorList>
    </citation>
    <scope>NUCLEOTIDE SEQUENCE [LARGE SCALE GENOMIC DNA]</scope>
    <source>
        <strain evidence="16">CG15_BIG_FIL_POST_REV_8_21_14_020_45_12</strain>
    </source>
</reference>
<keyword evidence="9 13" id="KW-0067">ATP-binding</keyword>
<dbReference type="InterPro" id="IPR032678">
    <property type="entry name" value="tRNA-synt_1_cat_dom"/>
</dbReference>
<keyword evidence="5 13" id="KW-0436">Ligase</keyword>
<dbReference type="EC" id="6.1.1.16" evidence="13"/>
<dbReference type="PANTHER" id="PTHR10890:SF3">
    <property type="entry name" value="CYSTEINE--TRNA LIGASE, CYTOPLASMIC"/>
    <property type="match status" value="1"/>
</dbReference>
<dbReference type="PANTHER" id="PTHR10890">
    <property type="entry name" value="CYSTEINYL-TRNA SYNTHETASE"/>
    <property type="match status" value="1"/>
</dbReference>
<evidence type="ECO:0000256" key="7">
    <source>
        <dbReference type="ARBA" id="ARBA00022741"/>
    </source>
</evidence>
<evidence type="ECO:0000256" key="4">
    <source>
        <dbReference type="ARBA" id="ARBA00022490"/>
    </source>
</evidence>
<evidence type="ECO:0000259" key="15">
    <source>
        <dbReference type="Pfam" id="PF23493"/>
    </source>
</evidence>
<dbReference type="SUPFAM" id="SSF47323">
    <property type="entry name" value="Anticodon-binding domain of a subclass of class I aminoacyl-tRNA synthetases"/>
    <property type="match status" value="1"/>
</dbReference>
<feature type="short sequence motif" description="'HIGH' region" evidence="13">
    <location>
        <begin position="29"/>
        <end position="39"/>
    </location>
</feature>
<dbReference type="SUPFAM" id="SSF52374">
    <property type="entry name" value="Nucleotidylyl transferase"/>
    <property type="match status" value="1"/>
</dbReference>
<dbReference type="InterPro" id="IPR024909">
    <property type="entry name" value="Cys-tRNA/MSH_ligase"/>
</dbReference>
<keyword evidence="7 13" id="KW-0547">Nucleotide-binding</keyword>
<dbReference type="EMBL" id="PFGC01000037">
    <property type="protein sequence ID" value="PIW36920.1"/>
    <property type="molecule type" value="Genomic_DNA"/>
</dbReference>
<evidence type="ECO:0000256" key="1">
    <source>
        <dbReference type="ARBA" id="ARBA00004496"/>
    </source>
</evidence>
<evidence type="ECO:0000256" key="11">
    <source>
        <dbReference type="ARBA" id="ARBA00023146"/>
    </source>
</evidence>
<feature type="binding site" evidence="13">
    <location>
        <position position="249"/>
    </location>
    <ligand>
        <name>Zn(2+)</name>
        <dbReference type="ChEBI" id="CHEBI:29105"/>
    </ligand>
</feature>
<keyword evidence="10 13" id="KW-0648">Protein biosynthesis</keyword>
<accession>A0A2M7H3V8</accession>
<dbReference type="AlphaFoldDB" id="A0A2M7H3V8"/>
<evidence type="ECO:0000256" key="5">
    <source>
        <dbReference type="ARBA" id="ARBA00022598"/>
    </source>
</evidence>
<evidence type="ECO:0000256" key="8">
    <source>
        <dbReference type="ARBA" id="ARBA00022833"/>
    </source>
</evidence>
<dbReference type="Proteomes" id="UP000230292">
    <property type="component" value="Unassembled WGS sequence"/>
</dbReference>
<comment type="subunit">
    <text evidence="3 13">Monomer.</text>
</comment>
<evidence type="ECO:0000256" key="13">
    <source>
        <dbReference type="HAMAP-Rule" id="MF_00041"/>
    </source>
</evidence>
<evidence type="ECO:0000313" key="16">
    <source>
        <dbReference type="EMBL" id="PIW36920.1"/>
    </source>
</evidence>
<protein>
    <recommendedName>
        <fullName evidence="13">Cysteine--tRNA ligase</fullName>
        <ecNumber evidence="13">6.1.1.16</ecNumber>
    </recommendedName>
    <alternativeName>
        <fullName evidence="13">Cysteinyl-tRNA synthetase</fullName>
        <shortName evidence="13">CysRS</shortName>
    </alternativeName>
</protein>
<dbReference type="InterPro" id="IPR009080">
    <property type="entry name" value="tRNAsynth_Ia_anticodon-bd"/>
</dbReference>
<feature type="domain" description="tRNA synthetases class I catalytic" evidence="14">
    <location>
        <begin position="14"/>
        <end position="325"/>
    </location>
</feature>
<dbReference type="InterPro" id="IPR015803">
    <property type="entry name" value="Cys-tRNA-ligase"/>
</dbReference>
<dbReference type="CDD" id="cd00672">
    <property type="entry name" value="CysRS_core"/>
    <property type="match status" value="1"/>
</dbReference>
<evidence type="ECO:0000256" key="6">
    <source>
        <dbReference type="ARBA" id="ARBA00022723"/>
    </source>
</evidence>
<dbReference type="Gene3D" id="1.20.120.640">
    <property type="entry name" value="Anticodon-binding domain of a subclass of class I aminoacyl-tRNA synthetases"/>
    <property type="match status" value="1"/>
</dbReference>
<dbReference type="GO" id="GO:0005829">
    <property type="term" value="C:cytosol"/>
    <property type="evidence" value="ECO:0007669"/>
    <property type="project" value="TreeGrafter"/>
</dbReference>
<feature type="short sequence motif" description="'KMSKS' region" evidence="13">
    <location>
        <begin position="277"/>
        <end position="281"/>
    </location>
</feature>
<dbReference type="InterPro" id="IPR014729">
    <property type="entry name" value="Rossmann-like_a/b/a_fold"/>
</dbReference>
<dbReference type="Pfam" id="PF01406">
    <property type="entry name" value="tRNA-synt_1e"/>
    <property type="match status" value="1"/>
</dbReference>